<dbReference type="SMART" id="SM00382">
    <property type="entry name" value="AAA"/>
    <property type="match status" value="1"/>
</dbReference>
<evidence type="ECO:0000256" key="3">
    <source>
        <dbReference type="ARBA" id="ARBA00022448"/>
    </source>
</evidence>
<dbReference type="RefSeq" id="WP_136559293.1">
    <property type="nucleotide sequence ID" value="NZ_STGT01000004.1"/>
</dbReference>
<dbReference type="InterPro" id="IPR003439">
    <property type="entry name" value="ABC_transporter-like_ATP-bd"/>
</dbReference>
<name>A0ABY2QU87_9HYPH</name>
<dbReference type="InterPro" id="IPR003593">
    <property type="entry name" value="AAA+_ATPase"/>
</dbReference>
<proteinExistence type="inferred from homology"/>
<dbReference type="GO" id="GO:0005524">
    <property type="term" value="F:ATP binding"/>
    <property type="evidence" value="ECO:0007669"/>
    <property type="project" value="UniProtKB-KW"/>
</dbReference>
<dbReference type="InterPro" id="IPR027417">
    <property type="entry name" value="P-loop_NTPase"/>
</dbReference>
<evidence type="ECO:0000256" key="9">
    <source>
        <dbReference type="ARBA" id="ARBA00023065"/>
    </source>
</evidence>
<dbReference type="InterPro" id="IPR051535">
    <property type="entry name" value="Siderophore_ABC-ATPase"/>
</dbReference>
<protein>
    <submittedName>
        <fullName evidence="12">ATP-binding cassette domain-containing protein</fullName>
    </submittedName>
</protein>
<dbReference type="Proteomes" id="UP000309667">
    <property type="component" value="Unassembled WGS sequence"/>
</dbReference>
<evidence type="ECO:0000259" key="11">
    <source>
        <dbReference type="PROSITE" id="PS50893"/>
    </source>
</evidence>
<evidence type="ECO:0000256" key="10">
    <source>
        <dbReference type="ARBA" id="ARBA00023136"/>
    </source>
</evidence>
<dbReference type="PROSITE" id="PS50893">
    <property type="entry name" value="ABC_TRANSPORTER_2"/>
    <property type="match status" value="1"/>
</dbReference>
<keyword evidence="6" id="KW-0547">Nucleotide-binding</keyword>
<sequence>MKHLFEIRNLTIELGSRATSRQVIESLDLDIPAGRTVALIGHNGSGKSTLLKALARQIGRTSGEIVTMGRPQDTWSALDHARALAYLPQYTPAAEGMTVRQLVALGRYPWHGALGRPTAADREAVEAAIVECGLSDYEGRLVDSLSGGERQRAWLAMLLAQGAKALLLDEPISALDIAHQIEVMSLVHRLSEAGRSVVVVLHDVNLAARFADHIIALKAGKVVLNGTPYDLMQPDALSRVYGLAMDVVERPGRSPLASAL</sequence>
<evidence type="ECO:0000256" key="4">
    <source>
        <dbReference type="ARBA" id="ARBA00022475"/>
    </source>
</evidence>
<keyword evidence="5" id="KW-0410">Iron transport</keyword>
<dbReference type="PANTHER" id="PTHR42771:SF2">
    <property type="entry name" value="IRON(3+)-HYDROXAMATE IMPORT ATP-BINDING PROTEIN FHUC"/>
    <property type="match status" value="1"/>
</dbReference>
<comment type="similarity">
    <text evidence="2">Belongs to the ABC transporter superfamily.</text>
</comment>
<dbReference type="Pfam" id="PF00005">
    <property type="entry name" value="ABC_tran"/>
    <property type="match status" value="1"/>
</dbReference>
<evidence type="ECO:0000313" key="13">
    <source>
        <dbReference type="Proteomes" id="UP000309667"/>
    </source>
</evidence>
<comment type="subcellular location">
    <subcellularLocation>
        <location evidence="1">Cell membrane</location>
        <topology evidence="1">Peripheral membrane protein</topology>
    </subcellularLocation>
</comment>
<dbReference type="SUPFAM" id="SSF52540">
    <property type="entry name" value="P-loop containing nucleoside triphosphate hydrolases"/>
    <property type="match status" value="1"/>
</dbReference>
<dbReference type="EMBL" id="STGT01000004">
    <property type="protein sequence ID" value="THV12499.1"/>
    <property type="molecule type" value="Genomic_DNA"/>
</dbReference>
<dbReference type="Gene3D" id="3.40.50.300">
    <property type="entry name" value="P-loop containing nucleotide triphosphate hydrolases"/>
    <property type="match status" value="1"/>
</dbReference>
<accession>A0ABY2QU87</accession>
<evidence type="ECO:0000256" key="8">
    <source>
        <dbReference type="ARBA" id="ARBA00023004"/>
    </source>
</evidence>
<keyword evidence="10" id="KW-0472">Membrane</keyword>
<keyword evidence="3" id="KW-0813">Transport</keyword>
<organism evidence="12 13">
    <name type="scientific">Rhizobium rhizophilum</name>
    <dbReference type="NCBI Taxonomy" id="1850373"/>
    <lineage>
        <taxon>Bacteria</taxon>
        <taxon>Pseudomonadati</taxon>
        <taxon>Pseudomonadota</taxon>
        <taxon>Alphaproteobacteria</taxon>
        <taxon>Hyphomicrobiales</taxon>
        <taxon>Rhizobiaceae</taxon>
        <taxon>Rhizobium/Agrobacterium group</taxon>
        <taxon>Rhizobium</taxon>
    </lineage>
</organism>
<reference evidence="12 13" key="1">
    <citation type="submission" date="2019-04" db="EMBL/GenBank/DDBJ databases">
        <title>Genome sequence of strain 7209-2.</title>
        <authorList>
            <person name="Gao J."/>
            <person name="Sun J."/>
        </authorList>
    </citation>
    <scope>NUCLEOTIDE SEQUENCE [LARGE SCALE GENOMIC DNA]</scope>
    <source>
        <strain evidence="12 13">7209-2</strain>
    </source>
</reference>
<keyword evidence="7 12" id="KW-0067">ATP-binding</keyword>
<keyword evidence="4" id="KW-1003">Cell membrane</keyword>
<keyword evidence="9" id="KW-0406">Ion transport</keyword>
<feature type="domain" description="ABC transporter" evidence="11">
    <location>
        <begin position="5"/>
        <end position="244"/>
    </location>
</feature>
<comment type="caution">
    <text evidence="12">The sequence shown here is derived from an EMBL/GenBank/DDBJ whole genome shotgun (WGS) entry which is preliminary data.</text>
</comment>
<keyword evidence="8" id="KW-0408">Iron</keyword>
<dbReference type="CDD" id="cd03214">
    <property type="entry name" value="ABC_Iron-Siderophores_B12_Hemin"/>
    <property type="match status" value="1"/>
</dbReference>
<evidence type="ECO:0000256" key="1">
    <source>
        <dbReference type="ARBA" id="ARBA00004202"/>
    </source>
</evidence>
<dbReference type="PROSITE" id="PS00211">
    <property type="entry name" value="ABC_TRANSPORTER_1"/>
    <property type="match status" value="1"/>
</dbReference>
<evidence type="ECO:0000256" key="7">
    <source>
        <dbReference type="ARBA" id="ARBA00022840"/>
    </source>
</evidence>
<keyword evidence="13" id="KW-1185">Reference proteome</keyword>
<gene>
    <name evidence="12" type="ORF">E9677_17210</name>
</gene>
<evidence type="ECO:0000313" key="12">
    <source>
        <dbReference type="EMBL" id="THV12499.1"/>
    </source>
</evidence>
<evidence type="ECO:0000256" key="5">
    <source>
        <dbReference type="ARBA" id="ARBA00022496"/>
    </source>
</evidence>
<evidence type="ECO:0000256" key="6">
    <source>
        <dbReference type="ARBA" id="ARBA00022741"/>
    </source>
</evidence>
<dbReference type="InterPro" id="IPR017871">
    <property type="entry name" value="ABC_transporter-like_CS"/>
</dbReference>
<dbReference type="PANTHER" id="PTHR42771">
    <property type="entry name" value="IRON(3+)-HYDROXAMATE IMPORT ATP-BINDING PROTEIN FHUC"/>
    <property type="match status" value="1"/>
</dbReference>
<evidence type="ECO:0000256" key="2">
    <source>
        <dbReference type="ARBA" id="ARBA00005417"/>
    </source>
</evidence>